<dbReference type="GeneID" id="17037116"/>
<dbReference type="EMBL" id="AGSI01000020">
    <property type="protein sequence ID" value="EIE19186.1"/>
    <property type="molecule type" value="Genomic_DNA"/>
</dbReference>
<gene>
    <name evidence="1" type="ORF">COCSUDRAFT_59668</name>
</gene>
<sequence>MEDTDDDPDVIERKWLRPVYSAAPTVVHRLLIWLCEKGVYKSEEIKEALEIAEKSIDELPCCALLSQYLPGPRHSAYELCHADTSFPMGSGMVATTLQARYQDTCPSLNYWGLAASACRDTMKVKEEHSQRMHAKRIGDGGRVTFATCHQGSSPWEEPEGGVVVQFDGPIAALFRAGMIVTATFQQLSNGSSSRWELSSPGYVWPSWYCEKGCMSTPS</sequence>
<dbReference type="RefSeq" id="XP_005643730.1">
    <property type="nucleotide sequence ID" value="XM_005643673.1"/>
</dbReference>
<dbReference type="AlphaFoldDB" id="I0YLB7"/>
<organism evidence="1 2">
    <name type="scientific">Coccomyxa subellipsoidea (strain C-169)</name>
    <name type="common">Green microalga</name>
    <dbReference type="NCBI Taxonomy" id="574566"/>
    <lineage>
        <taxon>Eukaryota</taxon>
        <taxon>Viridiplantae</taxon>
        <taxon>Chlorophyta</taxon>
        <taxon>core chlorophytes</taxon>
        <taxon>Trebouxiophyceae</taxon>
        <taxon>Trebouxiophyceae incertae sedis</taxon>
        <taxon>Coccomyxaceae</taxon>
        <taxon>Coccomyxa</taxon>
        <taxon>Coccomyxa subellipsoidea</taxon>
    </lineage>
</organism>
<accession>I0YLB7</accession>
<evidence type="ECO:0000313" key="2">
    <source>
        <dbReference type="Proteomes" id="UP000007264"/>
    </source>
</evidence>
<proteinExistence type="predicted"/>
<dbReference type="KEGG" id="csl:COCSUDRAFT_59668"/>
<name>I0YLB7_COCSC</name>
<dbReference type="Proteomes" id="UP000007264">
    <property type="component" value="Unassembled WGS sequence"/>
</dbReference>
<keyword evidence="2" id="KW-1185">Reference proteome</keyword>
<evidence type="ECO:0000313" key="1">
    <source>
        <dbReference type="EMBL" id="EIE19186.1"/>
    </source>
</evidence>
<reference evidence="1 2" key="1">
    <citation type="journal article" date="2012" name="Genome Biol.">
        <title>The genome of the polar eukaryotic microalga coccomyxa subellipsoidea reveals traits of cold adaptation.</title>
        <authorList>
            <person name="Blanc G."/>
            <person name="Agarkova I."/>
            <person name="Grimwood J."/>
            <person name="Kuo A."/>
            <person name="Brueggeman A."/>
            <person name="Dunigan D."/>
            <person name="Gurnon J."/>
            <person name="Ladunga I."/>
            <person name="Lindquist E."/>
            <person name="Lucas S."/>
            <person name="Pangilinan J."/>
            <person name="Proschold T."/>
            <person name="Salamov A."/>
            <person name="Schmutz J."/>
            <person name="Weeks D."/>
            <person name="Yamada T."/>
            <person name="Claverie J.M."/>
            <person name="Grigoriev I."/>
            <person name="Van Etten J."/>
            <person name="Lomsadze A."/>
            <person name="Borodovsky M."/>
        </authorList>
    </citation>
    <scope>NUCLEOTIDE SEQUENCE [LARGE SCALE GENOMIC DNA]</scope>
    <source>
        <strain evidence="1 2">C-169</strain>
    </source>
</reference>
<comment type="caution">
    <text evidence="1">The sequence shown here is derived from an EMBL/GenBank/DDBJ whole genome shotgun (WGS) entry which is preliminary data.</text>
</comment>
<protein>
    <submittedName>
        <fullName evidence="1">Uncharacterized protein</fullName>
    </submittedName>
</protein>
<dbReference type="OrthoDB" id="10320648at2759"/>